<evidence type="ECO:0000259" key="5">
    <source>
        <dbReference type="SMART" id="SM00329"/>
    </source>
</evidence>
<dbReference type="SMART" id="SM00329">
    <property type="entry name" value="BPI2"/>
    <property type="match status" value="1"/>
</dbReference>
<dbReference type="Proteomes" id="UP000230750">
    <property type="component" value="Unassembled WGS sequence"/>
</dbReference>
<dbReference type="PANTHER" id="PTHR10504:SF131">
    <property type="entry name" value="BPI2 DOMAIN-CONTAINING PROTEIN"/>
    <property type="match status" value="1"/>
</dbReference>
<evidence type="ECO:0000313" key="7">
    <source>
        <dbReference type="Proteomes" id="UP000230750"/>
    </source>
</evidence>
<dbReference type="SMART" id="SM00328">
    <property type="entry name" value="BPI1"/>
    <property type="match status" value="1"/>
</dbReference>
<evidence type="ECO:0000313" key="6">
    <source>
        <dbReference type="EMBL" id="PIK61508.1"/>
    </source>
</evidence>
<dbReference type="InterPro" id="IPR017942">
    <property type="entry name" value="Lipid-bd_serum_glycop_N"/>
</dbReference>
<dbReference type="InterPro" id="IPR001124">
    <property type="entry name" value="Lipid-bd_serum_glycop_C"/>
</dbReference>
<evidence type="ECO:0000256" key="3">
    <source>
        <dbReference type="SAM" id="SignalP"/>
    </source>
</evidence>
<accession>A0A2G8LMM3</accession>
<proteinExistence type="inferred from homology"/>
<comment type="similarity">
    <text evidence="1">Belongs to the BPI/LBP/Plunc superfamily. BPI/LBP family.</text>
</comment>
<dbReference type="EMBL" id="MRZV01000030">
    <property type="protein sequence ID" value="PIK61508.1"/>
    <property type="molecule type" value="Genomic_DNA"/>
</dbReference>
<dbReference type="Gene3D" id="3.15.10.10">
    <property type="entry name" value="Bactericidal permeability-increasing protein, domain 1"/>
    <property type="match status" value="1"/>
</dbReference>
<feature type="domain" description="Lipid-binding serum glycoprotein N-terminal" evidence="4">
    <location>
        <begin position="30"/>
        <end position="245"/>
    </location>
</feature>
<organism evidence="6 7">
    <name type="scientific">Stichopus japonicus</name>
    <name type="common">Sea cucumber</name>
    <dbReference type="NCBI Taxonomy" id="307972"/>
    <lineage>
        <taxon>Eukaryota</taxon>
        <taxon>Metazoa</taxon>
        <taxon>Echinodermata</taxon>
        <taxon>Eleutherozoa</taxon>
        <taxon>Echinozoa</taxon>
        <taxon>Holothuroidea</taxon>
        <taxon>Aspidochirotacea</taxon>
        <taxon>Aspidochirotida</taxon>
        <taxon>Stichopodidae</taxon>
        <taxon>Apostichopus</taxon>
    </lineage>
</organism>
<dbReference type="InterPro" id="IPR017943">
    <property type="entry name" value="Bactericidal_perm-incr_a/b_dom"/>
</dbReference>
<dbReference type="GO" id="GO:0005615">
    <property type="term" value="C:extracellular space"/>
    <property type="evidence" value="ECO:0007669"/>
    <property type="project" value="TreeGrafter"/>
</dbReference>
<feature type="non-terminal residue" evidence="6">
    <location>
        <position position="454"/>
    </location>
</feature>
<dbReference type="Pfam" id="PF01273">
    <property type="entry name" value="LBP_BPI_CETP"/>
    <property type="match status" value="1"/>
</dbReference>
<dbReference type="Pfam" id="PF02886">
    <property type="entry name" value="LBP_BPI_CETP_C"/>
    <property type="match status" value="1"/>
</dbReference>
<reference evidence="6 7" key="1">
    <citation type="journal article" date="2017" name="PLoS Biol.">
        <title>The sea cucumber genome provides insights into morphological evolution and visceral regeneration.</title>
        <authorList>
            <person name="Zhang X."/>
            <person name="Sun L."/>
            <person name="Yuan J."/>
            <person name="Sun Y."/>
            <person name="Gao Y."/>
            <person name="Zhang L."/>
            <person name="Li S."/>
            <person name="Dai H."/>
            <person name="Hamel J.F."/>
            <person name="Liu C."/>
            <person name="Yu Y."/>
            <person name="Liu S."/>
            <person name="Lin W."/>
            <person name="Guo K."/>
            <person name="Jin S."/>
            <person name="Xu P."/>
            <person name="Storey K.B."/>
            <person name="Huan P."/>
            <person name="Zhang T."/>
            <person name="Zhou Y."/>
            <person name="Zhang J."/>
            <person name="Lin C."/>
            <person name="Li X."/>
            <person name="Xing L."/>
            <person name="Huo D."/>
            <person name="Sun M."/>
            <person name="Wang L."/>
            <person name="Mercier A."/>
            <person name="Li F."/>
            <person name="Yang H."/>
            <person name="Xiang J."/>
        </authorList>
    </citation>
    <scope>NUCLEOTIDE SEQUENCE [LARGE SCALE GENOMIC DNA]</scope>
    <source>
        <strain evidence="6">Shaxun</strain>
        <tissue evidence="6">Muscle</tissue>
    </source>
</reference>
<dbReference type="PANTHER" id="PTHR10504">
    <property type="entry name" value="BACTERICIDAL PERMEABILITY-INCREASING BPI PROTEIN-RELATED"/>
    <property type="match status" value="1"/>
</dbReference>
<keyword evidence="7" id="KW-1185">Reference proteome</keyword>
<dbReference type="Gene3D" id="3.15.20.10">
    <property type="entry name" value="Bactericidal permeability-increasing protein, domain 2"/>
    <property type="match status" value="1"/>
</dbReference>
<dbReference type="OrthoDB" id="10255543at2759"/>
<comment type="caution">
    <text evidence="6">The sequence shown here is derived from an EMBL/GenBank/DDBJ whole genome shotgun (WGS) entry which is preliminary data.</text>
</comment>
<evidence type="ECO:0000259" key="4">
    <source>
        <dbReference type="SMART" id="SM00328"/>
    </source>
</evidence>
<dbReference type="AlphaFoldDB" id="A0A2G8LMM3"/>
<evidence type="ECO:0000256" key="2">
    <source>
        <dbReference type="ARBA" id="ARBA00023157"/>
    </source>
</evidence>
<dbReference type="InterPro" id="IPR032942">
    <property type="entry name" value="BPI/LBP/Plunc"/>
</dbReference>
<feature type="chain" id="PRO_5013600659" evidence="3">
    <location>
        <begin position="23"/>
        <end position="454"/>
    </location>
</feature>
<evidence type="ECO:0000256" key="1">
    <source>
        <dbReference type="ARBA" id="ARBA00007292"/>
    </source>
</evidence>
<name>A0A2G8LMM3_STIJA</name>
<keyword evidence="2" id="KW-1015">Disulfide bond</keyword>
<feature type="signal peptide" evidence="3">
    <location>
        <begin position="1"/>
        <end position="22"/>
    </location>
</feature>
<feature type="domain" description="Lipid-binding serum glycoprotein C-terminal" evidence="5">
    <location>
        <begin position="260"/>
        <end position="454"/>
    </location>
</feature>
<gene>
    <name evidence="6" type="ORF">BSL78_01521</name>
</gene>
<dbReference type="GO" id="GO:0008289">
    <property type="term" value="F:lipid binding"/>
    <property type="evidence" value="ECO:0007669"/>
    <property type="project" value="InterPro"/>
</dbReference>
<dbReference type="SUPFAM" id="SSF55394">
    <property type="entry name" value="Bactericidal permeability-increasing protein, BPI"/>
    <property type="match status" value="2"/>
</dbReference>
<keyword evidence="3" id="KW-0732">Signal</keyword>
<sequence length="454" mass="50575">MANTLLKVAIIQVALSVAVSFAVDPGMVSRVTPRGFDFLAAAGRRKAEEMARGHRIPDQSGSTGPVSYHVSGMRITSFLMGRLLFVTNNDGLWIYIKRLQLSIYGYFHYSVSLYSADGSFDATVGDMSMSFFIRVGADTRGRPHIISFPGSCNFDAHDVSVDLHGQWGWISDKAATYLQGYLNDEGCLQISNAIDNMNNQQLRSLTMLEEIYDGLELDYSFVSNPRMQMSSFDIKHKGEVYAIDQHSEAPGPIASIPVDSDQTSMFYVWITDYLVNSAGYVLHSYGYLERNVTENDIPTGTKFSLNTSGFPLSVVFPQVRKMFPDMMTQFHVNSTEQPVFRTTTEKMTIIICGDVSAFVMQEDDTLAYLFTLGARLTTSFNVAMKGQNVTWRSKVDSFKLELLETAIGDLNIDMIKRLLPTVMNTFINKMGAVGRNLPSFQGYHPTATNITLGE</sequence>
<protein>
    <submittedName>
        <fullName evidence="6">Putative bactericidal permeability-increasing protein</fullName>
    </submittedName>
</protein>